<dbReference type="Proteomes" id="UP001144397">
    <property type="component" value="Unassembled WGS sequence"/>
</dbReference>
<dbReference type="EMBL" id="BSDO01000006">
    <property type="protein sequence ID" value="GLI24136.1"/>
    <property type="molecule type" value="Genomic_DNA"/>
</dbReference>
<proteinExistence type="predicted"/>
<keyword evidence="1" id="KW-1133">Transmembrane helix</keyword>
<evidence type="ECO:0000313" key="5">
    <source>
        <dbReference type="Proteomes" id="UP001245370"/>
    </source>
</evidence>
<reference evidence="3 5" key="2">
    <citation type="submission" date="2023-07" db="EMBL/GenBank/DDBJ databases">
        <title>Genomic Encyclopedia of Type Strains, Phase IV (KMG-IV): sequencing the most valuable type-strain genomes for metagenomic binning, comparative biology and taxonomic classification.</title>
        <authorList>
            <person name="Goeker M."/>
        </authorList>
    </citation>
    <scope>NUCLEOTIDE SEQUENCE [LARGE SCALE GENOMIC DNA]</scope>
    <source>
        <strain evidence="3 5">DSM 338</strain>
    </source>
</reference>
<keyword evidence="5" id="KW-1185">Reference proteome</keyword>
<dbReference type="AlphaFoldDB" id="A0A9W6FL86"/>
<accession>A0A9W6FL86</accession>
<dbReference type="Pfam" id="PF20589">
    <property type="entry name" value="DUF6790"/>
    <property type="match status" value="1"/>
</dbReference>
<dbReference type="InterPro" id="IPR046740">
    <property type="entry name" value="DUF6790"/>
</dbReference>
<evidence type="ECO:0000313" key="2">
    <source>
        <dbReference type="EMBL" id="GLI24136.1"/>
    </source>
</evidence>
<comment type="caution">
    <text evidence="2">The sequence shown here is derived from an EMBL/GenBank/DDBJ whole genome shotgun (WGS) entry which is preliminary data.</text>
</comment>
<dbReference type="GeneID" id="95764588"/>
<name>A0A9W6FL86_XANFL</name>
<evidence type="ECO:0000313" key="3">
    <source>
        <dbReference type="EMBL" id="MDR6335311.1"/>
    </source>
</evidence>
<protein>
    <submittedName>
        <fullName evidence="2">Uncharacterized protein</fullName>
    </submittedName>
</protein>
<dbReference type="EMBL" id="JAVDPY010000007">
    <property type="protein sequence ID" value="MDR6335311.1"/>
    <property type="molecule type" value="Genomic_DNA"/>
</dbReference>
<keyword evidence="1" id="KW-0812">Transmembrane</keyword>
<sequence length="148" mass="15289">MYLAAILVLMLIAPLASILVEALVAGGPLAGLVLKWFVFWGIGARLGLAGLKQVTQPAFTAQTIFEIADPKAQVIVQELGFANLAFGLMGLLSLAFPAFLQPAAVGGGLFYLLAGVMHALRAGKTRTETIAMVSDLGIVAVLAVAAVL</sequence>
<feature type="transmembrane region" description="Helical" evidence="1">
    <location>
        <begin position="98"/>
        <end position="117"/>
    </location>
</feature>
<dbReference type="RefSeq" id="WP_281808946.1">
    <property type="nucleotide sequence ID" value="NZ_BSDO01000006.1"/>
</dbReference>
<evidence type="ECO:0000256" key="1">
    <source>
        <dbReference type="SAM" id="Phobius"/>
    </source>
</evidence>
<evidence type="ECO:0000313" key="4">
    <source>
        <dbReference type="Proteomes" id="UP001144397"/>
    </source>
</evidence>
<organism evidence="2 4">
    <name type="scientific">Xanthobacter flavus</name>
    <dbReference type="NCBI Taxonomy" id="281"/>
    <lineage>
        <taxon>Bacteria</taxon>
        <taxon>Pseudomonadati</taxon>
        <taxon>Pseudomonadota</taxon>
        <taxon>Alphaproteobacteria</taxon>
        <taxon>Hyphomicrobiales</taxon>
        <taxon>Xanthobacteraceae</taxon>
        <taxon>Xanthobacter</taxon>
    </lineage>
</organism>
<feature type="transmembrane region" description="Helical" evidence="1">
    <location>
        <begin position="129"/>
        <end position="147"/>
    </location>
</feature>
<dbReference type="Proteomes" id="UP001245370">
    <property type="component" value="Unassembled WGS sequence"/>
</dbReference>
<reference evidence="2" key="1">
    <citation type="submission" date="2022-12" db="EMBL/GenBank/DDBJ databases">
        <title>Reference genome sequencing for broad-spectrum identification of bacterial and archaeal isolates by mass spectrometry.</title>
        <authorList>
            <person name="Sekiguchi Y."/>
            <person name="Tourlousse D.M."/>
        </authorList>
    </citation>
    <scope>NUCLEOTIDE SEQUENCE</scope>
    <source>
        <strain evidence="2">301</strain>
    </source>
</reference>
<keyword evidence="1" id="KW-0472">Membrane</keyword>
<gene>
    <name evidence="3" type="ORF">GGQ86_003806</name>
    <name evidence="2" type="ORF">XFLAVUS301_38100</name>
</gene>